<dbReference type="EMBL" id="OU015569">
    <property type="protein sequence ID" value="CAG5098274.1"/>
    <property type="molecule type" value="Genomic_DNA"/>
</dbReference>
<dbReference type="InterPro" id="IPR042561">
    <property type="entry name" value="Exo84_C_1"/>
</dbReference>
<dbReference type="InterPro" id="IPR001849">
    <property type="entry name" value="PH_domain"/>
</dbReference>
<dbReference type="CDD" id="cd01226">
    <property type="entry name" value="PH_RalBD_exo84"/>
    <property type="match status" value="1"/>
</dbReference>
<feature type="compositionally biased region" description="Polar residues" evidence="9">
    <location>
        <begin position="301"/>
        <end position="311"/>
    </location>
</feature>
<dbReference type="InterPro" id="IPR032403">
    <property type="entry name" value="Exo84_C"/>
</dbReference>
<evidence type="ECO:0000256" key="1">
    <source>
        <dbReference type="ARBA" id="ARBA00002660"/>
    </source>
</evidence>
<evidence type="ECO:0000256" key="2">
    <source>
        <dbReference type="ARBA" id="ARBA00004556"/>
    </source>
</evidence>
<dbReference type="InterPro" id="IPR042560">
    <property type="entry name" value="Exo84_C_2"/>
</dbReference>
<comment type="subcellular location">
    <subcellularLocation>
        <location evidence="3">Cell projection</location>
        <location evidence="3">Growth cone</location>
    </subcellularLocation>
    <subcellularLocation>
        <location evidence="2">Cytoplasm</location>
        <location evidence="2">Perinuclear region</location>
    </subcellularLocation>
</comment>
<dbReference type="Gene3D" id="1.20.58.1210">
    <property type="entry name" value="Exo84p, N-terminal helical domain"/>
    <property type="match status" value="1"/>
</dbReference>
<accession>A0ABN7SD41</accession>
<dbReference type="InterPro" id="IPR033961">
    <property type="entry name" value="Exo84"/>
</dbReference>
<evidence type="ECO:0000256" key="9">
    <source>
        <dbReference type="SAM" id="MobiDB-lite"/>
    </source>
</evidence>
<dbReference type="PANTHER" id="PTHR21426">
    <property type="entry name" value="EXOCYST COMPLEX COMPONENT 8"/>
    <property type="match status" value="1"/>
</dbReference>
<evidence type="ECO:0000313" key="12">
    <source>
        <dbReference type="Proteomes" id="UP001158576"/>
    </source>
</evidence>
<feature type="region of interest" description="Disordered" evidence="9">
    <location>
        <begin position="258"/>
        <end position="311"/>
    </location>
</feature>
<organism evidence="11 12">
    <name type="scientific">Oikopleura dioica</name>
    <name type="common">Tunicate</name>
    <dbReference type="NCBI Taxonomy" id="34765"/>
    <lineage>
        <taxon>Eukaryota</taxon>
        <taxon>Metazoa</taxon>
        <taxon>Chordata</taxon>
        <taxon>Tunicata</taxon>
        <taxon>Appendicularia</taxon>
        <taxon>Copelata</taxon>
        <taxon>Oikopleuridae</taxon>
        <taxon>Oikopleura</taxon>
    </lineage>
</organism>
<evidence type="ECO:0000313" key="11">
    <source>
        <dbReference type="EMBL" id="CAG5098274.1"/>
    </source>
</evidence>
<dbReference type="SUPFAM" id="SSF50729">
    <property type="entry name" value="PH domain-like"/>
    <property type="match status" value="1"/>
</dbReference>
<evidence type="ECO:0000259" key="10">
    <source>
        <dbReference type="PROSITE" id="PS50003"/>
    </source>
</evidence>
<dbReference type="PROSITE" id="PS50003">
    <property type="entry name" value="PH_DOMAIN"/>
    <property type="match status" value="1"/>
</dbReference>
<evidence type="ECO:0000256" key="5">
    <source>
        <dbReference type="ARBA" id="ARBA00017509"/>
    </source>
</evidence>
<protein>
    <recommendedName>
        <fullName evidence="5">Exocyst complex component 8</fullName>
    </recommendedName>
</protein>
<dbReference type="Pfam" id="PF25345">
    <property type="entry name" value="PH_EXO84"/>
    <property type="match status" value="1"/>
</dbReference>
<evidence type="ECO:0000256" key="4">
    <source>
        <dbReference type="ARBA" id="ARBA00007210"/>
    </source>
</evidence>
<dbReference type="SUPFAM" id="SSF74788">
    <property type="entry name" value="Cullin repeat-like"/>
    <property type="match status" value="1"/>
</dbReference>
<keyword evidence="6" id="KW-0813">Transport</keyword>
<evidence type="ECO:0000256" key="3">
    <source>
        <dbReference type="ARBA" id="ARBA00004624"/>
    </source>
</evidence>
<dbReference type="Pfam" id="PF16528">
    <property type="entry name" value="Exo84_C"/>
    <property type="match status" value="1"/>
</dbReference>
<dbReference type="Proteomes" id="UP001158576">
    <property type="component" value="Chromosome XSR"/>
</dbReference>
<evidence type="ECO:0000256" key="7">
    <source>
        <dbReference type="ARBA" id="ARBA00022483"/>
    </source>
</evidence>
<dbReference type="Pfam" id="PF08700">
    <property type="entry name" value="VPS51_Exo84_N"/>
    <property type="match status" value="1"/>
</dbReference>
<dbReference type="Gene3D" id="2.30.29.30">
    <property type="entry name" value="Pleckstrin-homology domain (PH domain)/Phosphotyrosine-binding domain (PTB)"/>
    <property type="match status" value="1"/>
</dbReference>
<keyword evidence="7" id="KW-0268">Exocytosis</keyword>
<comment type="function">
    <text evidence="1">Component of the exocyst complex involved in the docking of exocytic vesicles with fusion sites on the plasma membrane.</text>
</comment>
<dbReference type="InterPro" id="IPR011993">
    <property type="entry name" value="PH-like_dom_sf"/>
</dbReference>
<dbReference type="InterPro" id="IPR016159">
    <property type="entry name" value="Cullin_repeat-like_dom_sf"/>
</dbReference>
<feature type="domain" description="PH" evidence="10">
    <location>
        <begin position="150"/>
        <end position="257"/>
    </location>
</feature>
<dbReference type="SMART" id="SM00233">
    <property type="entry name" value="PH"/>
    <property type="match status" value="1"/>
</dbReference>
<name>A0ABN7SD41_OIKDI</name>
<keyword evidence="8" id="KW-0653">Protein transport</keyword>
<dbReference type="PANTHER" id="PTHR21426:SF12">
    <property type="entry name" value="EXOCYST COMPLEX COMPONENT 8"/>
    <property type="match status" value="1"/>
</dbReference>
<sequence length="694" mass="79026">MGQDDFSPSTQSMAKNFMFKGFDPEEYAKSISAQSDGDKDLIERRENIRLLSDETSRKLKRQVYLNYRQFIEAAREISALESEMIRINHILQTQKSTMDNLTKLFSEETFKEVEAQQQKSSEDGKSAYRALNTIISKVEGCSHVLAPGRYLVHDGEVTELDQNDFSEIGKLRLFLLNDSLIVTKASEERQRSRKEAKLKFQNLYSLEGLPIVNVKERDMGTKKNCVKVMSFPEPRLFQCPTPKEKRQWLEIVEETKISSKTKTSSAGNPSVPLADDGDDGNPFSGSSDASDEDSHVRLSPKQDSNAGNNLPSWIQEAPEEIDVLLAQRDFVQAQKILLKCEKTLATEHPKSSNDTKHQLSEKRKMIVEVLCAELSPAADRSLRAGPRGQRVPAQLLIQLGEERKAARLFLESRTAAQKYSRKNLVMEGDLVRHNQKFCRIFFDHIYETAKEFNNDFENKADSFSSLVVWVQDELRDFVEQFANQVFLGNTELLEQAECVCAALSGSSKLSEMGLDVEFLLAHLMRRHIVEAIINHRKLISDGTKWKHSNEEWRPLNLQTPTALEKLKEEMSGLNLTTFNQYCKDPCFVRLTPTMISFARACVTHTQAAMKLYSQELYHPIVDSITELLRTVTHSISKSMAEVRDQEKAKLVRRSAKFLASDLIPAVNKIIKEKTGKDPRSIQELLRNFLQSFPS</sequence>
<keyword evidence="12" id="KW-1185">Reference proteome</keyword>
<proteinExistence type="inferred from homology"/>
<evidence type="ECO:0000256" key="6">
    <source>
        <dbReference type="ARBA" id="ARBA00022448"/>
    </source>
</evidence>
<dbReference type="Gene3D" id="1.20.58.1220">
    <property type="entry name" value="Exo84p, C-terminal helical domain"/>
    <property type="match status" value="1"/>
</dbReference>
<comment type="similarity">
    <text evidence="4">Belongs to the EXO84 family.</text>
</comment>
<gene>
    <name evidence="11" type="ORF">OKIOD_LOCUS7075</name>
</gene>
<evidence type="ECO:0000256" key="8">
    <source>
        <dbReference type="ARBA" id="ARBA00022927"/>
    </source>
</evidence>
<reference evidence="11 12" key="1">
    <citation type="submission" date="2021-04" db="EMBL/GenBank/DDBJ databases">
        <authorList>
            <person name="Bliznina A."/>
        </authorList>
    </citation>
    <scope>NUCLEOTIDE SEQUENCE [LARGE SCALE GENOMIC DNA]</scope>
</reference>